<evidence type="ECO:0000313" key="5">
    <source>
        <dbReference type="EMBL" id="PCH34396.1"/>
    </source>
</evidence>
<dbReference type="PROSITE" id="PS50821">
    <property type="entry name" value="PAZ"/>
    <property type="match status" value="1"/>
</dbReference>
<dbReference type="InterPro" id="IPR032472">
    <property type="entry name" value="ArgoL2"/>
</dbReference>
<comment type="similarity">
    <text evidence="1">Belongs to the argonaute family.</text>
</comment>
<dbReference type="InterPro" id="IPR014811">
    <property type="entry name" value="ArgoL1"/>
</dbReference>
<dbReference type="Pfam" id="PF02170">
    <property type="entry name" value="PAZ"/>
    <property type="match status" value="1"/>
</dbReference>
<dbReference type="PANTHER" id="PTHR22891">
    <property type="entry name" value="EUKARYOTIC TRANSLATION INITIATION FACTOR 2C"/>
    <property type="match status" value="1"/>
</dbReference>
<evidence type="ECO:0000313" key="6">
    <source>
        <dbReference type="Proteomes" id="UP000218811"/>
    </source>
</evidence>
<evidence type="ECO:0000256" key="2">
    <source>
        <dbReference type="SAM" id="MobiDB-lite"/>
    </source>
</evidence>
<evidence type="ECO:0000256" key="1">
    <source>
        <dbReference type="RuleBase" id="RU361178"/>
    </source>
</evidence>
<dbReference type="Gene3D" id="3.40.50.2300">
    <property type="match status" value="1"/>
</dbReference>
<keyword evidence="6" id="KW-1185">Reference proteome</keyword>
<accession>A0A2H3IWR4</accession>
<dbReference type="OMA" id="DLYKIWQ"/>
<dbReference type="SMART" id="SM01163">
    <property type="entry name" value="DUF1785"/>
    <property type="match status" value="1"/>
</dbReference>
<evidence type="ECO:0000259" key="3">
    <source>
        <dbReference type="PROSITE" id="PS50821"/>
    </source>
</evidence>
<evidence type="ECO:0000259" key="4">
    <source>
        <dbReference type="PROSITE" id="PS50822"/>
    </source>
</evidence>
<organism evidence="5 6">
    <name type="scientific">Wolfiporia cocos (strain MD-104)</name>
    <name type="common">Brown rot fungus</name>
    <dbReference type="NCBI Taxonomy" id="742152"/>
    <lineage>
        <taxon>Eukaryota</taxon>
        <taxon>Fungi</taxon>
        <taxon>Dikarya</taxon>
        <taxon>Basidiomycota</taxon>
        <taxon>Agaricomycotina</taxon>
        <taxon>Agaricomycetes</taxon>
        <taxon>Polyporales</taxon>
        <taxon>Phaeolaceae</taxon>
        <taxon>Wolfiporia</taxon>
    </lineage>
</organism>
<dbReference type="InterPro" id="IPR032474">
    <property type="entry name" value="Argonaute_N"/>
</dbReference>
<dbReference type="STRING" id="742152.A0A2H3IWR4"/>
<feature type="domain" description="Piwi" evidence="4">
    <location>
        <begin position="632"/>
        <end position="939"/>
    </location>
</feature>
<protein>
    <submittedName>
        <fullName evidence="5">Argonaute-like protein</fullName>
    </submittedName>
</protein>
<dbReference type="EMBL" id="KB467831">
    <property type="protein sequence ID" value="PCH34396.1"/>
    <property type="molecule type" value="Genomic_DNA"/>
</dbReference>
<dbReference type="Gene3D" id="2.170.260.10">
    <property type="entry name" value="paz domain"/>
    <property type="match status" value="1"/>
</dbReference>
<reference evidence="5 6" key="1">
    <citation type="journal article" date="2012" name="Science">
        <title>The Paleozoic origin of enzymatic lignin decomposition reconstructed from 31 fungal genomes.</title>
        <authorList>
            <person name="Floudas D."/>
            <person name="Binder M."/>
            <person name="Riley R."/>
            <person name="Barry K."/>
            <person name="Blanchette R.A."/>
            <person name="Henrissat B."/>
            <person name="Martinez A.T."/>
            <person name="Otillar R."/>
            <person name="Spatafora J.W."/>
            <person name="Yadav J.S."/>
            <person name="Aerts A."/>
            <person name="Benoit I."/>
            <person name="Boyd A."/>
            <person name="Carlson A."/>
            <person name="Copeland A."/>
            <person name="Coutinho P.M."/>
            <person name="de Vries R.P."/>
            <person name="Ferreira P."/>
            <person name="Findley K."/>
            <person name="Foster B."/>
            <person name="Gaskell J."/>
            <person name="Glotzer D."/>
            <person name="Gorecki P."/>
            <person name="Heitman J."/>
            <person name="Hesse C."/>
            <person name="Hori C."/>
            <person name="Igarashi K."/>
            <person name="Jurgens J.A."/>
            <person name="Kallen N."/>
            <person name="Kersten P."/>
            <person name="Kohler A."/>
            <person name="Kuees U."/>
            <person name="Kumar T.K.A."/>
            <person name="Kuo A."/>
            <person name="LaButti K."/>
            <person name="Larrondo L.F."/>
            <person name="Lindquist E."/>
            <person name="Ling A."/>
            <person name="Lombard V."/>
            <person name="Lucas S."/>
            <person name="Lundell T."/>
            <person name="Martin R."/>
            <person name="McLaughlin D.J."/>
            <person name="Morgenstern I."/>
            <person name="Morin E."/>
            <person name="Murat C."/>
            <person name="Nagy L.G."/>
            <person name="Nolan M."/>
            <person name="Ohm R.A."/>
            <person name="Patyshakuliyeva A."/>
            <person name="Rokas A."/>
            <person name="Ruiz-Duenas F.J."/>
            <person name="Sabat G."/>
            <person name="Salamov A."/>
            <person name="Samejima M."/>
            <person name="Schmutz J."/>
            <person name="Slot J.C."/>
            <person name="St John F."/>
            <person name="Stenlid J."/>
            <person name="Sun H."/>
            <person name="Sun S."/>
            <person name="Syed K."/>
            <person name="Tsang A."/>
            <person name="Wiebenga A."/>
            <person name="Young D."/>
            <person name="Pisabarro A."/>
            <person name="Eastwood D.C."/>
            <person name="Martin F."/>
            <person name="Cullen D."/>
            <person name="Grigoriev I.V."/>
            <person name="Hibbett D.S."/>
        </authorList>
    </citation>
    <scope>NUCLEOTIDE SEQUENCE [LARGE SCALE GENOMIC DNA]</scope>
    <source>
        <strain evidence="5 6">MD-104</strain>
    </source>
</reference>
<dbReference type="Pfam" id="PF16488">
    <property type="entry name" value="ArgoL2"/>
    <property type="match status" value="1"/>
</dbReference>
<dbReference type="InterPro" id="IPR036085">
    <property type="entry name" value="PAZ_dom_sf"/>
</dbReference>
<dbReference type="InterPro" id="IPR045246">
    <property type="entry name" value="Piwi_ago-like"/>
</dbReference>
<feature type="region of interest" description="Disordered" evidence="2">
    <location>
        <begin position="217"/>
        <end position="238"/>
    </location>
</feature>
<dbReference type="SUPFAM" id="SSF101690">
    <property type="entry name" value="PAZ domain"/>
    <property type="match status" value="1"/>
</dbReference>
<dbReference type="Pfam" id="PF16486">
    <property type="entry name" value="ArgoN"/>
    <property type="match status" value="1"/>
</dbReference>
<dbReference type="CDD" id="cd04657">
    <property type="entry name" value="Piwi_ago-like"/>
    <property type="match status" value="1"/>
</dbReference>
<dbReference type="SMART" id="SM00950">
    <property type="entry name" value="Piwi"/>
    <property type="match status" value="1"/>
</dbReference>
<dbReference type="Pfam" id="PF08699">
    <property type="entry name" value="ArgoL1"/>
    <property type="match status" value="1"/>
</dbReference>
<feature type="compositionally biased region" description="Gly residues" evidence="2">
    <location>
        <begin position="55"/>
        <end position="70"/>
    </location>
</feature>
<gene>
    <name evidence="5" type="ORF">WOLCODRAFT_22667</name>
</gene>
<dbReference type="CDD" id="cd02846">
    <property type="entry name" value="PAZ_argonaute_like"/>
    <property type="match status" value="1"/>
</dbReference>
<dbReference type="AlphaFoldDB" id="A0A2H3IWR4"/>
<dbReference type="Proteomes" id="UP000218811">
    <property type="component" value="Unassembled WGS sequence"/>
</dbReference>
<dbReference type="SMART" id="SM00949">
    <property type="entry name" value="PAZ"/>
    <property type="match status" value="1"/>
</dbReference>
<feature type="compositionally biased region" description="Polar residues" evidence="2">
    <location>
        <begin position="34"/>
        <end position="50"/>
    </location>
</feature>
<dbReference type="InterPro" id="IPR012337">
    <property type="entry name" value="RNaseH-like_sf"/>
</dbReference>
<dbReference type="InterPro" id="IPR036397">
    <property type="entry name" value="RNaseH_sf"/>
</dbReference>
<dbReference type="InterPro" id="IPR003165">
    <property type="entry name" value="Piwi"/>
</dbReference>
<feature type="compositionally biased region" description="Basic and acidic residues" evidence="2">
    <location>
        <begin position="217"/>
        <end position="237"/>
    </location>
</feature>
<dbReference type="SUPFAM" id="SSF53098">
    <property type="entry name" value="Ribonuclease H-like"/>
    <property type="match status" value="1"/>
</dbReference>
<dbReference type="InterPro" id="IPR003100">
    <property type="entry name" value="PAZ_dom"/>
</dbReference>
<name>A0A2H3IWR4_WOLCO</name>
<dbReference type="GO" id="GO:0003723">
    <property type="term" value="F:RNA binding"/>
    <property type="evidence" value="ECO:0007669"/>
    <property type="project" value="InterPro"/>
</dbReference>
<feature type="region of interest" description="Disordered" evidence="2">
    <location>
        <begin position="30"/>
        <end position="84"/>
    </location>
</feature>
<feature type="domain" description="PAZ" evidence="3">
    <location>
        <begin position="353"/>
        <end position="448"/>
    </location>
</feature>
<dbReference type="Gene3D" id="3.30.420.10">
    <property type="entry name" value="Ribonuclease H-like superfamily/Ribonuclease H"/>
    <property type="match status" value="1"/>
</dbReference>
<dbReference type="Pfam" id="PF02171">
    <property type="entry name" value="Piwi"/>
    <property type="match status" value="1"/>
</dbReference>
<sequence>MLSRQCVGYPVQRIGVREARQGTFRLTRAWSKSGRAQSALRSASTKSTGFNKGRGPPGGRNGPPGGSGGGDRGRGGRGGFSASRQAGGVFMHNVPAKIDARLANDSQDALVKKLRSSTLSDTDLPARPDFGTVGRLINLRTNYFPVSLPKGPLFEYDVAISPPMRLKRVRRRIFQQAEQTSEWKQAGMLGRVAHDNASRLISCFELPQPLEIKLQHRDVDGGKAKSDGPQRAKKNDDPGYTMIITYQRELETESLRRYLDGDPQYRDYDPMPVISAMNIVLAAWPDRPSGPGMMIGKNRFFAPSDEYPARSLGSGLEAWRGFYASVRPTYRQLMVNVNVCTTAFYTPGNLMERMYEFMKDSPGNRVASFVSGLRVKTTHLGYTKTIKTVSKFNAREYRFTTEEYGEVSVEKYFRLRYKISLRFPNEPLLDVGGSKQEYIPAELCVIHERQPFRGRLSENSTANMITFACQPPNVNGQAIMERGLVELGYKQRTDTLAAFGVSIGTNMAVVPGRILPAPALSYGSGKPVVDDERAGWNLRDIKFNVGGKLDKLAVLVIKDGGRNEFSGRDDRELRSVVEGLLRMCRKLGMQVAGEPIFAEVTLPRRSQKDPTRTKAAQEIGKALESIKSKAGFVLVVLSDSDRHVYNGIKYMGDVQVGIPTFCVISSKIRKEIGQMQYLANVALKINMKTGGVNHTLHPESMAWFQQAPTMLVGMDVTHPGSGAVKGTTSIAAMVASVDSKFGQFPASLRLQGENQEIITDVASMMQERIAAFKQHSKTLPERILIYRDGISEGEMATVIVEEVLEVKKAFTKFSTPEKPYSPKVTFISCGKRHNTRFYPTKADDADRLGNPRPGTVVDRGVTAVYDFDFYLQAHGGLQGSTRPTHYYVLYDENGFNADTIQGLTNNISYMFARATKAVSLVSPAYYADLACERGRCYLHPLLQGISANDANPESDPEETREKVAKEAAELWQGGLKGKMAETMFYI</sequence>
<proteinExistence type="inferred from homology"/>
<dbReference type="PROSITE" id="PS50822">
    <property type="entry name" value="PIWI"/>
    <property type="match status" value="1"/>
</dbReference>
<dbReference type="OrthoDB" id="10252740at2759"/>